<accession>A0A4R3KBL4</accession>
<dbReference type="InterPro" id="IPR021731">
    <property type="entry name" value="AMIN_dom"/>
</dbReference>
<dbReference type="Pfam" id="PF01520">
    <property type="entry name" value="Amidase_3"/>
    <property type="match status" value="1"/>
</dbReference>
<reference evidence="4 5" key="1">
    <citation type="submission" date="2019-03" db="EMBL/GenBank/DDBJ databases">
        <title>Genomic Encyclopedia of Type Strains, Phase IV (KMG-IV): sequencing the most valuable type-strain genomes for metagenomic binning, comparative biology and taxonomic classification.</title>
        <authorList>
            <person name="Goeker M."/>
        </authorList>
    </citation>
    <scope>NUCLEOTIDE SEQUENCE [LARGE SCALE GENOMIC DNA]</scope>
    <source>
        <strain evidence="4 5">DSM 20467</strain>
    </source>
</reference>
<dbReference type="GO" id="GO:0008745">
    <property type="term" value="F:N-acetylmuramoyl-L-alanine amidase activity"/>
    <property type="evidence" value="ECO:0007669"/>
    <property type="project" value="InterPro"/>
</dbReference>
<proteinExistence type="predicted"/>
<evidence type="ECO:0000313" key="5">
    <source>
        <dbReference type="Proteomes" id="UP000295188"/>
    </source>
</evidence>
<dbReference type="PANTHER" id="PTHR30404:SF0">
    <property type="entry name" value="N-ACETYLMURAMOYL-L-ALANINE AMIDASE AMIC"/>
    <property type="match status" value="1"/>
</dbReference>
<dbReference type="RefSeq" id="WP_231040065.1">
    <property type="nucleotide sequence ID" value="NZ_SMAA01000004.1"/>
</dbReference>
<sequence>MPKAVSYFLINICIFSFSLFFTQTAHAGNFITASASLAKISAIRISSTNDKVRLVADANKEVDYESFGLSSPNRIVIDLKGAWLSPSVKKDFTVSNKNINHIRVAQFSPDTVRVVIDTSLKRDSYDVFSIPADSSNPYRVVMDFGKISNNGSSNVQPAPAPVVPATPDTPGSDIFTTPGIKGKKIAIDPGHGGNDSGAIGYNKSEEKDATLRIGMKLKKMLEDAGATVIMTRTTDTSVAAPTASDVEELQARCDIANKANADIFISIHNDSFTDTSTDGTSTYYYGGGSSYSKKLADCVREGIIASVHTPDRGTKTANFYVIKNTNMPAILAEVAFISNPAEQALLTSEDGTTKFATGIYNGINEFFAGNN</sequence>
<feature type="signal peptide" evidence="2">
    <location>
        <begin position="1"/>
        <end position="27"/>
    </location>
</feature>
<dbReference type="SMART" id="SM00646">
    <property type="entry name" value="Ami_3"/>
    <property type="match status" value="1"/>
</dbReference>
<dbReference type="GO" id="GO:0030288">
    <property type="term" value="C:outer membrane-bounded periplasmic space"/>
    <property type="evidence" value="ECO:0007669"/>
    <property type="project" value="TreeGrafter"/>
</dbReference>
<feature type="domain" description="MurNAc-LAA" evidence="3">
    <location>
        <begin position="253"/>
        <end position="364"/>
    </location>
</feature>
<evidence type="ECO:0000256" key="1">
    <source>
        <dbReference type="ARBA" id="ARBA00022801"/>
    </source>
</evidence>
<keyword evidence="5" id="KW-1185">Reference proteome</keyword>
<protein>
    <submittedName>
        <fullName evidence="4">N-acetylmuramoyl-L-alanine amidase</fullName>
    </submittedName>
</protein>
<dbReference type="CDD" id="cd02696">
    <property type="entry name" value="MurNAc-LAA"/>
    <property type="match status" value="1"/>
</dbReference>
<dbReference type="PANTHER" id="PTHR30404">
    <property type="entry name" value="N-ACETYLMURAMOYL-L-ALANINE AMIDASE"/>
    <property type="match status" value="1"/>
</dbReference>
<comment type="caution">
    <text evidence="4">The sequence shown here is derived from an EMBL/GenBank/DDBJ whole genome shotgun (WGS) entry which is preliminary data.</text>
</comment>
<dbReference type="EMBL" id="SMAA01000004">
    <property type="protein sequence ID" value="TCS80457.1"/>
    <property type="molecule type" value="Genomic_DNA"/>
</dbReference>
<dbReference type="Pfam" id="PF11741">
    <property type="entry name" value="AMIN"/>
    <property type="match status" value="1"/>
</dbReference>
<evidence type="ECO:0000313" key="4">
    <source>
        <dbReference type="EMBL" id="TCS80457.1"/>
    </source>
</evidence>
<name>A0A4R3KBL4_9FIRM</name>
<evidence type="ECO:0000259" key="3">
    <source>
        <dbReference type="SMART" id="SM00646"/>
    </source>
</evidence>
<dbReference type="Gene3D" id="2.60.40.3500">
    <property type="match status" value="1"/>
</dbReference>
<evidence type="ECO:0000256" key="2">
    <source>
        <dbReference type="SAM" id="SignalP"/>
    </source>
</evidence>
<keyword evidence="2" id="KW-0732">Signal</keyword>
<keyword evidence="1" id="KW-0378">Hydrolase</keyword>
<organism evidence="4 5">
    <name type="scientific">Pectinatus cerevisiiphilus</name>
    <dbReference type="NCBI Taxonomy" id="86956"/>
    <lineage>
        <taxon>Bacteria</taxon>
        <taxon>Bacillati</taxon>
        <taxon>Bacillota</taxon>
        <taxon>Negativicutes</taxon>
        <taxon>Selenomonadales</taxon>
        <taxon>Selenomonadaceae</taxon>
        <taxon>Pectinatus</taxon>
    </lineage>
</organism>
<dbReference type="GO" id="GO:0009253">
    <property type="term" value="P:peptidoglycan catabolic process"/>
    <property type="evidence" value="ECO:0007669"/>
    <property type="project" value="InterPro"/>
</dbReference>
<gene>
    <name evidence="4" type="ORF">EDC37_10459</name>
</gene>
<dbReference type="Proteomes" id="UP000295188">
    <property type="component" value="Unassembled WGS sequence"/>
</dbReference>
<feature type="chain" id="PRO_5020754272" evidence="2">
    <location>
        <begin position="28"/>
        <end position="371"/>
    </location>
</feature>
<dbReference type="InterPro" id="IPR002508">
    <property type="entry name" value="MurNAc-LAA_cat"/>
</dbReference>
<dbReference type="SUPFAM" id="SSF53187">
    <property type="entry name" value="Zn-dependent exopeptidases"/>
    <property type="match status" value="1"/>
</dbReference>
<dbReference type="Gene3D" id="3.40.630.40">
    <property type="entry name" value="Zn-dependent exopeptidases"/>
    <property type="match status" value="1"/>
</dbReference>
<dbReference type="InterPro" id="IPR050695">
    <property type="entry name" value="N-acetylmuramoyl_amidase_3"/>
</dbReference>
<dbReference type="AlphaFoldDB" id="A0A4R3KBL4"/>